<protein>
    <submittedName>
        <fullName evidence="1">Uncharacterized protein</fullName>
    </submittedName>
</protein>
<dbReference type="Proteomes" id="UP000789390">
    <property type="component" value="Unassembled WGS sequence"/>
</dbReference>
<name>A0A8J2S4X8_9CRUS</name>
<gene>
    <name evidence="1" type="ORF">DGAL_LOCUS14231</name>
</gene>
<keyword evidence="2" id="KW-1185">Reference proteome</keyword>
<comment type="caution">
    <text evidence="1">The sequence shown here is derived from an EMBL/GenBank/DDBJ whole genome shotgun (WGS) entry which is preliminary data.</text>
</comment>
<organism evidence="1 2">
    <name type="scientific">Daphnia galeata</name>
    <dbReference type="NCBI Taxonomy" id="27404"/>
    <lineage>
        <taxon>Eukaryota</taxon>
        <taxon>Metazoa</taxon>
        <taxon>Ecdysozoa</taxon>
        <taxon>Arthropoda</taxon>
        <taxon>Crustacea</taxon>
        <taxon>Branchiopoda</taxon>
        <taxon>Diplostraca</taxon>
        <taxon>Cladocera</taxon>
        <taxon>Anomopoda</taxon>
        <taxon>Daphniidae</taxon>
        <taxon>Daphnia</taxon>
    </lineage>
</organism>
<accession>A0A8J2S4X8</accession>
<evidence type="ECO:0000313" key="1">
    <source>
        <dbReference type="EMBL" id="CAH0110640.1"/>
    </source>
</evidence>
<dbReference type="AlphaFoldDB" id="A0A8J2S4X8"/>
<reference evidence="1" key="1">
    <citation type="submission" date="2021-11" db="EMBL/GenBank/DDBJ databases">
        <authorList>
            <person name="Schell T."/>
        </authorList>
    </citation>
    <scope>NUCLEOTIDE SEQUENCE</scope>
    <source>
        <strain evidence="1">M5</strain>
    </source>
</reference>
<dbReference type="EMBL" id="CAKKLH010000304">
    <property type="protein sequence ID" value="CAH0110640.1"/>
    <property type="molecule type" value="Genomic_DNA"/>
</dbReference>
<proteinExistence type="predicted"/>
<sequence length="362" mass="42418">MVSKKRLQIIFVFLFAVGFLLLFIHSTKEEHQGIANKSENNSGITLENPIYYAVFSSNTPNGESYRGFDYAYYLPMTALAWERIGFRSITLIIGSRCEWENDPALNLILTFLESRHATVIFISAQPDYRTMLSQTARIFAVNMKEFPGRPRDFLITSDSDLWPLHKEHFLPRPHKDVLLVHSECCEPFVLNNKSYPMYPMSNIGATVSAWRQIINDNHNMIANDSASILNYFEEIFGAQARRPIVVGQETWYMDQQMVSIRLSEWITMHGNSSIYRMSDKGFSRLDRNKWEVDKLNQENFKFRFDAHLPEKGFLPIEWKSHIQPLIILMYGENSWEHEWCEKYTKVFLSKMVNYLEFSQLTL</sequence>
<dbReference type="OrthoDB" id="10001438at2759"/>
<evidence type="ECO:0000313" key="2">
    <source>
        <dbReference type="Proteomes" id="UP000789390"/>
    </source>
</evidence>